<feature type="domain" description="SLH" evidence="3">
    <location>
        <begin position="2027"/>
        <end position="2090"/>
    </location>
</feature>
<feature type="signal peptide" evidence="2">
    <location>
        <begin position="1"/>
        <end position="31"/>
    </location>
</feature>
<dbReference type="PANTHER" id="PTHR15172">
    <property type="entry name" value="GALACTOCEREBROSIDASE"/>
    <property type="match status" value="1"/>
</dbReference>
<dbReference type="Gene3D" id="2.60.120.560">
    <property type="entry name" value="Exo-inulinase, domain 1"/>
    <property type="match status" value="1"/>
</dbReference>
<dbReference type="Pfam" id="PF16403">
    <property type="entry name" value="Bact_surface_Ig-like"/>
    <property type="match status" value="4"/>
</dbReference>
<organism evidence="4 5">
    <name type="scientific">Paenibacillus konkukensis</name>
    <dbReference type="NCBI Taxonomy" id="2020716"/>
    <lineage>
        <taxon>Bacteria</taxon>
        <taxon>Bacillati</taxon>
        <taxon>Bacillota</taxon>
        <taxon>Bacilli</taxon>
        <taxon>Bacillales</taxon>
        <taxon>Paenibacillaceae</taxon>
        <taxon>Paenibacillus</taxon>
    </lineage>
</organism>
<dbReference type="InterPro" id="IPR013780">
    <property type="entry name" value="Glyco_hydro_b"/>
</dbReference>
<dbReference type="GO" id="GO:0008810">
    <property type="term" value="F:cellulase activity"/>
    <property type="evidence" value="ECO:0007669"/>
    <property type="project" value="UniProtKB-EC"/>
</dbReference>
<dbReference type="Gene3D" id="2.60.120.260">
    <property type="entry name" value="Galactose-binding domain-like"/>
    <property type="match status" value="2"/>
</dbReference>
<sequence>MKRSKLLQQSIALSLVFALIISFFPAVPASAADLQTVSIDPAGADTNPANTFKGYGLVTANNTSRLMLDYKEEHPAQYWEMMNLLFNQDTGAGINDIKIEMGNDSNTSSGTEPATKRSADEPANVRRGAGFVLAADAKTINPDIKVSILRWSQPNWVQPWSDGNTDPSNPATLAAYERMYQWYKDTAIAVHETYGYDLDYINPDRNETGTPNVNYIKWFANRMRSDNEFPNHDKIKIIASDENTTLNIPTKMLADPDLMKAVDVMAYHYNMATSADYLKVNDQYQKEVWYSEGVAPQTLAQYRANSDQPFGGVASALDVAGRFIGMYTQGKRTHYMFQPAIGAFYSGAPYSSKELIAARDPWSGYYAPDVGVYTVMQFTQFAAKDWMYIPGASAGVIGSRGNSEMDGNAAGAEYNRLVFVSPDKKDYSVVMVNDSDREARYQFDVKKTIANAGSPVQVWETRGPGAGQEYDANWYQRLGDIPAADQGDAYTYTLTVKPHSMVSVTSAGDNPNTGHPRVPYARNADIPAQSLLDVGGTGSPVLYEDDFEYKGYPEANGLSYVQRRGGTPRYTADQGGAFEVYEGIGKDGSNGMEQMIYAGNKPGTWATTPFSYTVLGDERWANYRAAIDFKMDLDPAHTGDNYVALGIRHTLNGTTADSQSGYKVRIYADGSWRLIRFDATVASGTLTDFDPAQWHRISIEAADRTVTAAIDGKAAVRYTDTADGAPLTGQVMIQSSLRQSVFDNLQVEAVNGYPPYVTDRVDDLDARVQYHEGSFPWTHSLSGGAGRLNRTVTTSGTSITSDSTTNTEGTLNRWYFVKNEGNTSSWGSNSANAWAGENGSYASLTFNGTGITVYGLGQGTNSVVRMDVYLDDFGTGYNHDASKKVVTGKGFGNGNNSQIIYQVSGLAPGLHNVKIVKTAADSGSGNYISIEKAVVQADAADPTYLELPFTGTGFSLVGDTGSATADIYVDNTLADANAAIPAVSVNRANTYAYGGLPYGPHTLKIVVKSGSLSIDAIDIMGPVYGTVSKSALQELLAQVGGYQEEDYMPAEWSAFANALSAAAAVLADEQADQRAIDSARNALQDAADSLKRKKQPVAVTGDYPAIVAVKAGEAVAGLPSVVKTTLADGTTNADAAIRWLNNTADRFTVPYSTVQLTGEVEGGKNLYVQVQVEVIPGGLVYFLDPGIAGDTTPPFAAIQALLGDRLLNDKADQASSGDSMWGHTTIAANYKLKSLSGSVVATDKSQTGVYGSDTRNNPLTYALPLTAGDYRITSFHRDWWSNGNRTMDISLSYKDANGQTVTEPVRSGLIAGSDGTAVTHDFTLPVDSVVTYTVNNTYTGNQAALISYLGVEKRVDSAAEQAVADARTIIEGAAYHVDRTAANTEADVRAWLQQTISSLSGLQQTGASVGELKLTSFRAATENTDGSFEFTVPLTKGNVTGAAVSVGIIKAVDTTKPVITLKGEPVVNLLIGASYTDAGATATDDRDGDITDRIVTTVTSGVYGESRLNTAVAGTYTFHYNVKDSAGNAAEEVTRTVVVSENPDTTKPVITLKGEPVVNLLIGTSYTDAGATATDDRDGDITDRIVTTVTSGVYGESRLNTAVAGTYTFHYNVKDSAGNAAEEVMRTVVVSENPDTTKPVITLKGEPVVNLLIGASYTDAGAMATDDRDGDITDRIVTTVTSGVYGESRLNTAAAGVYTFHYNVQDSAGNAAKEVTRIVIVSEQPDTTGPVIKLRGEPVVNLLIGASYTDAGATATDDRDGDITNRIVTTVTSGVYGESALNTAIAGIYTYHYNVKDAAGNAAEEVTRTVIVSKKRQSSSSGSSSSSPSVPEEPTTDETSTTQIVREADLKPAEAGTTVVQIPEGKTAVLLPSHIAELVGDKGLRLVMGNLTIEWTKAELSRIQEAAAGANAEGAQIRFSARTLSQADVTKLIHNRAVNGSVEAALASEAYDFSVDVIAADGSSIPVTSFAEPLTLTFKVDPKADSDLLGVYNIAANGALQFAGGTLSDGAMTAKVRHFSQYAVLEYNKLFADVDASSWANRVIKNMAAKHIIDGVTDTEFNPEGSVTRAQFAAMIARALGLEASKAASRTSFSDVDSAGWYAEAVAAVSEAGIVTGRGEDIFAPNAVITREEMAVMAVRAFEYAKGKASSQAAANPFGDQDQISDWAREAAGIAQAEGLIQGRDNRQFAPQAMMTRAESAQVIFNLLYRLK</sequence>
<dbReference type="SUPFAM" id="SSF51445">
    <property type="entry name" value="(Trans)glycosidases"/>
    <property type="match status" value="1"/>
</dbReference>
<dbReference type="EC" id="3.2.1.4" evidence="4"/>
<feature type="compositionally biased region" description="Low complexity" evidence="1">
    <location>
        <begin position="1818"/>
        <end position="1842"/>
    </location>
</feature>
<feature type="domain" description="SLH" evidence="3">
    <location>
        <begin position="2091"/>
        <end position="2152"/>
    </location>
</feature>
<dbReference type="Gene3D" id="3.20.20.80">
    <property type="entry name" value="Glycosidases"/>
    <property type="match status" value="1"/>
</dbReference>
<dbReference type="Pfam" id="PF00395">
    <property type="entry name" value="SLH"/>
    <property type="match status" value="3"/>
</dbReference>
<dbReference type="InterPro" id="IPR017853">
    <property type="entry name" value="GH"/>
</dbReference>
<proteinExistence type="predicted"/>
<dbReference type="Gene3D" id="2.60.40.1180">
    <property type="entry name" value="Golgi alpha-mannosidase II"/>
    <property type="match status" value="1"/>
</dbReference>
<dbReference type="InterPro" id="IPR032179">
    <property type="entry name" value="Cry22Aa_Ig-like"/>
</dbReference>
<evidence type="ECO:0000313" key="5">
    <source>
        <dbReference type="Proteomes" id="UP001057134"/>
    </source>
</evidence>
<dbReference type="PROSITE" id="PS51272">
    <property type="entry name" value="SLH"/>
    <property type="match status" value="3"/>
</dbReference>
<dbReference type="InterPro" id="IPR013783">
    <property type="entry name" value="Ig-like_fold"/>
</dbReference>
<keyword evidence="5" id="KW-1185">Reference proteome</keyword>
<keyword evidence="4" id="KW-0326">Glycosidase</keyword>
<protein>
    <submittedName>
        <fullName evidence="4">Endoglucanase</fullName>
        <ecNumber evidence="4">3.2.1.4</ecNumber>
    </submittedName>
</protein>
<dbReference type="InterPro" id="IPR001286">
    <property type="entry name" value="Glyco_hydro_59"/>
</dbReference>
<keyword evidence="2" id="KW-0732">Signal</keyword>
<dbReference type="RefSeq" id="WP_249860919.1">
    <property type="nucleotide sequence ID" value="NZ_CP027059.1"/>
</dbReference>
<feature type="region of interest" description="Disordered" evidence="1">
    <location>
        <begin position="1813"/>
        <end position="1842"/>
    </location>
</feature>
<feature type="compositionally biased region" description="Polar residues" evidence="1">
    <location>
        <begin position="103"/>
        <end position="112"/>
    </location>
</feature>
<reference evidence="4" key="1">
    <citation type="submission" date="2018-02" db="EMBL/GenBank/DDBJ databases">
        <authorList>
            <person name="Kim S.-K."/>
            <person name="Jung H.-I."/>
            <person name="Lee S.-W."/>
        </authorList>
    </citation>
    <scope>NUCLEOTIDE SEQUENCE</scope>
    <source>
        <strain evidence="4">SK3146</strain>
    </source>
</reference>
<feature type="domain" description="SLH" evidence="3">
    <location>
        <begin position="2155"/>
        <end position="2212"/>
    </location>
</feature>
<gene>
    <name evidence="4" type="ORF">SK3146_04548</name>
</gene>
<feature type="region of interest" description="Disordered" evidence="1">
    <location>
        <begin position="99"/>
        <end position="123"/>
    </location>
</feature>
<accession>A0ABY4RV50</accession>
<reference evidence="4" key="2">
    <citation type="journal article" date="2021" name="J Anim Sci Technol">
        <title>Complete genome sequence of Paenibacillus konkukensis sp. nov. SK3146 as a potential probiotic strain.</title>
        <authorList>
            <person name="Jung H.I."/>
            <person name="Park S."/>
            <person name="Niu K.M."/>
            <person name="Lee S.W."/>
            <person name="Kothari D."/>
            <person name="Yi K.J."/>
            <person name="Kim S.K."/>
        </authorList>
    </citation>
    <scope>NUCLEOTIDE SEQUENCE</scope>
    <source>
        <strain evidence="4">SK3146</strain>
    </source>
</reference>
<dbReference type="Proteomes" id="UP001057134">
    <property type="component" value="Chromosome"/>
</dbReference>
<dbReference type="Pfam" id="PF02057">
    <property type="entry name" value="Glyco_hydro_59"/>
    <property type="match status" value="1"/>
</dbReference>
<dbReference type="EMBL" id="CP027059">
    <property type="protein sequence ID" value="UQZ85259.1"/>
    <property type="molecule type" value="Genomic_DNA"/>
</dbReference>
<dbReference type="PANTHER" id="PTHR15172:SF1">
    <property type="entry name" value="GALACTOCEREBROSIDASE"/>
    <property type="match status" value="1"/>
</dbReference>
<evidence type="ECO:0000256" key="1">
    <source>
        <dbReference type="SAM" id="MobiDB-lite"/>
    </source>
</evidence>
<feature type="compositionally biased region" description="Basic and acidic residues" evidence="1">
    <location>
        <begin position="114"/>
        <end position="123"/>
    </location>
</feature>
<feature type="chain" id="PRO_5047547904" evidence="2">
    <location>
        <begin position="32"/>
        <end position="2212"/>
    </location>
</feature>
<dbReference type="InterPro" id="IPR001119">
    <property type="entry name" value="SLH_dom"/>
</dbReference>
<evidence type="ECO:0000313" key="4">
    <source>
        <dbReference type="EMBL" id="UQZ85259.1"/>
    </source>
</evidence>
<dbReference type="InterPro" id="IPR049161">
    <property type="entry name" value="GH59_cat"/>
</dbReference>
<evidence type="ECO:0000256" key="2">
    <source>
        <dbReference type="SAM" id="SignalP"/>
    </source>
</evidence>
<keyword evidence="4" id="KW-0378">Hydrolase</keyword>
<evidence type="ECO:0000259" key="3">
    <source>
        <dbReference type="PROSITE" id="PS51272"/>
    </source>
</evidence>
<name>A0ABY4RV50_9BACL</name>
<dbReference type="Gene3D" id="1.20.1270.70">
    <property type="entry name" value="Designed single chain three-helix bundle"/>
    <property type="match status" value="1"/>
</dbReference>
<dbReference type="Gene3D" id="2.60.40.10">
    <property type="entry name" value="Immunoglobulins"/>
    <property type="match status" value="4"/>
</dbReference>